<keyword evidence="1" id="KW-0732">Signal</keyword>
<accession>A0A7Y3VZV4</accession>
<dbReference type="PROSITE" id="PS51257">
    <property type="entry name" value="PROKAR_LIPOPROTEIN"/>
    <property type="match status" value="1"/>
</dbReference>
<evidence type="ECO:0000256" key="1">
    <source>
        <dbReference type="SAM" id="SignalP"/>
    </source>
</evidence>
<proteinExistence type="predicted"/>
<feature type="chain" id="PRO_5030586082" description="Transporter" evidence="1">
    <location>
        <begin position="23"/>
        <end position="301"/>
    </location>
</feature>
<name>A0A7Y3VZV4_9FLAO</name>
<dbReference type="Proteomes" id="UP000536509">
    <property type="component" value="Unassembled WGS sequence"/>
</dbReference>
<reference evidence="2 3" key="1">
    <citation type="submission" date="2020-05" db="EMBL/GenBank/DDBJ databases">
        <title>Draft genome of Flavobacterium sp. IMCC34852.</title>
        <authorList>
            <person name="Song J."/>
            <person name="Cho J.-C."/>
        </authorList>
    </citation>
    <scope>NUCLEOTIDE SEQUENCE [LARGE SCALE GENOMIC DNA]</scope>
    <source>
        <strain evidence="2 3">IMCC34852</strain>
    </source>
</reference>
<comment type="caution">
    <text evidence="2">The sequence shown here is derived from an EMBL/GenBank/DDBJ whole genome shotgun (WGS) entry which is preliminary data.</text>
</comment>
<organism evidence="2 3">
    <name type="scientific">Flavobacterium rivulicola</name>
    <dbReference type="NCBI Taxonomy" id="2732161"/>
    <lineage>
        <taxon>Bacteria</taxon>
        <taxon>Pseudomonadati</taxon>
        <taxon>Bacteroidota</taxon>
        <taxon>Flavobacteriia</taxon>
        <taxon>Flavobacteriales</taxon>
        <taxon>Flavobacteriaceae</taxon>
        <taxon>Flavobacterium</taxon>
    </lineage>
</organism>
<dbReference type="EMBL" id="JABEVX010000011">
    <property type="protein sequence ID" value="NNT73215.1"/>
    <property type="molecule type" value="Genomic_DNA"/>
</dbReference>
<evidence type="ECO:0008006" key="4">
    <source>
        <dbReference type="Google" id="ProtNLM"/>
    </source>
</evidence>
<gene>
    <name evidence="2" type="ORF">HKT18_13400</name>
</gene>
<keyword evidence="3" id="KW-1185">Reference proteome</keyword>
<feature type="signal peptide" evidence="1">
    <location>
        <begin position="1"/>
        <end position="22"/>
    </location>
</feature>
<evidence type="ECO:0000313" key="2">
    <source>
        <dbReference type="EMBL" id="NNT73215.1"/>
    </source>
</evidence>
<protein>
    <recommendedName>
        <fullName evidence="4">Transporter</fullName>
    </recommendedName>
</protein>
<dbReference type="AlphaFoldDB" id="A0A7Y3VZV4"/>
<sequence length="301" mass="33813">MTMKKIVFISWISIIGCSTVYAQGCSDAGVCSIGNSFDKENSNKNLIETGSIYGVGEADVTYISSYVTYSRAFGEKWALSAKFTYSVADGSFGQRGQFGDAYLISNYKFAEKDQKQWSILSGFKFPFTTANAKINGYSLPLDYQASLGTFDLILAANYKYSQWDFNFGFQIPVFNNNKNSYFAEYSGTDDFPSTNLFERKSDALFRTTYTYQTPNKKFTFKPNMLFLYHLGEDSYENIFSQRETIKGSDGLTINGNLITSYTLNSKSSLELSLATPFVVRDIRPDGLTRAFTAGLIYKVSF</sequence>
<evidence type="ECO:0000313" key="3">
    <source>
        <dbReference type="Proteomes" id="UP000536509"/>
    </source>
</evidence>